<dbReference type="Proteomes" id="UP000807469">
    <property type="component" value="Unassembled WGS sequence"/>
</dbReference>
<accession>A0A9P5YV37</accession>
<evidence type="ECO:0000313" key="2">
    <source>
        <dbReference type="Proteomes" id="UP000807469"/>
    </source>
</evidence>
<dbReference type="EMBL" id="MU155381">
    <property type="protein sequence ID" value="KAF9474395.1"/>
    <property type="molecule type" value="Genomic_DNA"/>
</dbReference>
<dbReference type="AlphaFoldDB" id="A0A9P5YV37"/>
<dbReference type="SUPFAM" id="SSF52047">
    <property type="entry name" value="RNI-like"/>
    <property type="match status" value="1"/>
</dbReference>
<comment type="caution">
    <text evidence="1">The sequence shown here is derived from an EMBL/GenBank/DDBJ whole genome shotgun (WGS) entry which is preliminary data.</text>
</comment>
<gene>
    <name evidence="1" type="ORF">BDN70DRAFT_320202</name>
</gene>
<keyword evidence="2" id="KW-1185">Reference proteome</keyword>
<sequence length="368" mass="41929">MTSPTYTSAHTTPRLPAELFRPIIALLKDHRPTLYALCLSTHLLQHEAERHLYADLDESTAADTSLHIAFLSTITRNPRLAQLVQVYHSINIVHYQEAPLWVLLSQALRRMDNLKVLHFRMFGGHPAAELLLGAPFQLERLHWANHSEGSAMAAVLAEQQHLLYLYLESRRDTTFPPTCCPNLKELSGNRVTLEALLPGRHIEDVAWVPELQDANFGNGGGVNHLEKELTNLRTLSFGGYFARPHFGLVVDYLGRLEKLELVGLLSDELMLLKRLAPLQHLIFSFKWGSRHLQPIPVDFSQRQRLVEELFAWCPNLKCVDIAHEWTTVADIWYQRWARGGKDGERWEEREGDGPSHGIDDGGQVWAVR</sequence>
<organism evidence="1 2">
    <name type="scientific">Pholiota conissans</name>
    <dbReference type="NCBI Taxonomy" id="109636"/>
    <lineage>
        <taxon>Eukaryota</taxon>
        <taxon>Fungi</taxon>
        <taxon>Dikarya</taxon>
        <taxon>Basidiomycota</taxon>
        <taxon>Agaricomycotina</taxon>
        <taxon>Agaricomycetes</taxon>
        <taxon>Agaricomycetidae</taxon>
        <taxon>Agaricales</taxon>
        <taxon>Agaricineae</taxon>
        <taxon>Strophariaceae</taxon>
        <taxon>Pholiota</taxon>
    </lineage>
</organism>
<reference evidence="1" key="1">
    <citation type="submission" date="2020-11" db="EMBL/GenBank/DDBJ databases">
        <authorList>
            <consortium name="DOE Joint Genome Institute"/>
            <person name="Ahrendt S."/>
            <person name="Riley R."/>
            <person name="Andreopoulos W."/>
            <person name="Labutti K."/>
            <person name="Pangilinan J."/>
            <person name="Ruiz-Duenas F.J."/>
            <person name="Barrasa J.M."/>
            <person name="Sanchez-Garcia M."/>
            <person name="Camarero S."/>
            <person name="Miyauchi S."/>
            <person name="Serrano A."/>
            <person name="Linde D."/>
            <person name="Babiker R."/>
            <person name="Drula E."/>
            <person name="Ayuso-Fernandez I."/>
            <person name="Pacheco R."/>
            <person name="Padilla G."/>
            <person name="Ferreira P."/>
            <person name="Barriuso J."/>
            <person name="Kellner H."/>
            <person name="Castanera R."/>
            <person name="Alfaro M."/>
            <person name="Ramirez L."/>
            <person name="Pisabarro A.G."/>
            <person name="Kuo A."/>
            <person name="Tritt A."/>
            <person name="Lipzen A."/>
            <person name="He G."/>
            <person name="Yan M."/>
            <person name="Ng V."/>
            <person name="Cullen D."/>
            <person name="Martin F."/>
            <person name="Rosso M.-N."/>
            <person name="Henrissat B."/>
            <person name="Hibbett D."/>
            <person name="Martinez A.T."/>
            <person name="Grigoriev I.V."/>
        </authorList>
    </citation>
    <scope>NUCLEOTIDE SEQUENCE</scope>
    <source>
        <strain evidence="1">CIRM-BRFM 674</strain>
    </source>
</reference>
<protein>
    <submittedName>
        <fullName evidence="1">Uncharacterized protein</fullName>
    </submittedName>
</protein>
<dbReference type="OrthoDB" id="3232239at2759"/>
<evidence type="ECO:0000313" key="1">
    <source>
        <dbReference type="EMBL" id="KAF9474395.1"/>
    </source>
</evidence>
<dbReference type="InterPro" id="IPR032675">
    <property type="entry name" value="LRR_dom_sf"/>
</dbReference>
<proteinExistence type="predicted"/>
<name>A0A9P5YV37_9AGAR</name>
<dbReference type="Gene3D" id="3.80.10.10">
    <property type="entry name" value="Ribonuclease Inhibitor"/>
    <property type="match status" value="1"/>
</dbReference>